<dbReference type="Gene3D" id="3.40.470.10">
    <property type="entry name" value="Uracil-DNA glycosylase-like domain"/>
    <property type="match status" value="1"/>
</dbReference>
<organism evidence="2 3">
    <name type="scientific">Syntrophaceticus schinkii</name>
    <dbReference type="NCBI Taxonomy" id="499207"/>
    <lineage>
        <taxon>Bacteria</taxon>
        <taxon>Bacillati</taxon>
        <taxon>Bacillota</taxon>
        <taxon>Clostridia</taxon>
        <taxon>Thermoanaerobacterales</taxon>
        <taxon>Thermoanaerobacterales Family III. Incertae Sedis</taxon>
        <taxon>Syntrophaceticus</taxon>
    </lineage>
</organism>
<evidence type="ECO:0000259" key="1">
    <source>
        <dbReference type="Pfam" id="PF03167"/>
    </source>
</evidence>
<evidence type="ECO:0000313" key="2">
    <source>
        <dbReference type="EMBL" id="CEO88630.1"/>
    </source>
</evidence>
<keyword evidence="3" id="KW-1185">Reference proteome</keyword>
<dbReference type="Proteomes" id="UP000046155">
    <property type="component" value="Unassembled WGS sequence"/>
</dbReference>
<feature type="domain" description="Uracil-DNA glycosylase-like" evidence="1">
    <location>
        <begin position="3"/>
        <end position="49"/>
    </location>
</feature>
<dbReference type="InterPro" id="IPR005122">
    <property type="entry name" value="Uracil-DNA_glycosylase-like"/>
</dbReference>
<dbReference type="InterPro" id="IPR036895">
    <property type="entry name" value="Uracil-DNA_glycosylase-like_sf"/>
</dbReference>
<dbReference type="SUPFAM" id="SSF52141">
    <property type="entry name" value="Uracil-DNA glycosylase-like"/>
    <property type="match status" value="1"/>
</dbReference>
<gene>
    <name evidence="2" type="ORF">SSCH_2200001</name>
</gene>
<name>A0A0B7MEX7_9FIRM</name>
<dbReference type="EMBL" id="CDRZ01000136">
    <property type="protein sequence ID" value="CEO88630.1"/>
    <property type="molecule type" value="Genomic_DNA"/>
</dbReference>
<evidence type="ECO:0000313" key="3">
    <source>
        <dbReference type="Proteomes" id="UP000046155"/>
    </source>
</evidence>
<sequence length="50" mass="5799">MLLADVGWKREQVFITNAVLCNPRTEQGNNRIPSVDEIRNCSYYLSRLLT</sequence>
<proteinExistence type="predicted"/>
<dbReference type="Pfam" id="PF03167">
    <property type="entry name" value="UDG"/>
    <property type="match status" value="1"/>
</dbReference>
<dbReference type="AlphaFoldDB" id="A0A0B7MEX7"/>
<accession>A0A0B7MEX7</accession>
<protein>
    <recommendedName>
        <fullName evidence="1">Uracil-DNA glycosylase-like domain-containing protein</fullName>
    </recommendedName>
</protein>
<reference evidence="3" key="1">
    <citation type="submission" date="2015-01" db="EMBL/GenBank/DDBJ databases">
        <authorList>
            <person name="Manzoor Shahid"/>
            <person name="Zubair Saima"/>
        </authorList>
    </citation>
    <scope>NUCLEOTIDE SEQUENCE [LARGE SCALE GENOMIC DNA]</scope>
    <source>
        <strain evidence="3">Sp3</strain>
    </source>
</reference>